<organism evidence="1 2">
    <name type="scientific">Ceratopteris richardii</name>
    <name type="common">Triangle waterfern</name>
    <dbReference type="NCBI Taxonomy" id="49495"/>
    <lineage>
        <taxon>Eukaryota</taxon>
        <taxon>Viridiplantae</taxon>
        <taxon>Streptophyta</taxon>
        <taxon>Embryophyta</taxon>
        <taxon>Tracheophyta</taxon>
        <taxon>Polypodiopsida</taxon>
        <taxon>Polypodiidae</taxon>
        <taxon>Polypodiales</taxon>
        <taxon>Pteridineae</taxon>
        <taxon>Pteridaceae</taxon>
        <taxon>Parkerioideae</taxon>
        <taxon>Ceratopteris</taxon>
    </lineage>
</organism>
<evidence type="ECO:0000313" key="1">
    <source>
        <dbReference type="EMBL" id="KAH7306820.1"/>
    </source>
</evidence>
<dbReference type="Proteomes" id="UP000825935">
    <property type="component" value="Chromosome 22"/>
</dbReference>
<reference evidence="1" key="1">
    <citation type="submission" date="2021-08" db="EMBL/GenBank/DDBJ databases">
        <title>WGS assembly of Ceratopteris richardii.</title>
        <authorList>
            <person name="Marchant D.B."/>
            <person name="Chen G."/>
            <person name="Jenkins J."/>
            <person name="Shu S."/>
            <person name="Leebens-Mack J."/>
            <person name="Grimwood J."/>
            <person name="Schmutz J."/>
            <person name="Soltis P."/>
            <person name="Soltis D."/>
            <person name="Chen Z.-H."/>
        </authorList>
    </citation>
    <scope>NUCLEOTIDE SEQUENCE</scope>
    <source>
        <strain evidence="1">Whitten #5841</strain>
        <tissue evidence="1">Leaf</tissue>
    </source>
</reference>
<evidence type="ECO:0000313" key="2">
    <source>
        <dbReference type="Proteomes" id="UP000825935"/>
    </source>
</evidence>
<accession>A0A8T2S6J3</accession>
<sequence length="46" mass="5080">MDSPLLCDGLALPLLGKRNPISRDGHPAPLRWTDFACDRLKTLGTF</sequence>
<dbReference type="AlphaFoldDB" id="A0A8T2S6J3"/>
<protein>
    <submittedName>
        <fullName evidence="1">Uncharacterized protein</fullName>
    </submittedName>
</protein>
<dbReference type="EMBL" id="CM035427">
    <property type="protein sequence ID" value="KAH7306820.1"/>
    <property type="molecule type" value="Genomic_DNA"/>
</dbReference>
<comment type="caution">
    <text evidence="1">The sequence shown here is derived from an EMBL/GenBank/DDBJ whole genome shotgun (WGS) entry which is preliminary data.</text>
</comment>
<keyword evidence="2" id="KW-1185">Reference proteome</keyword>
<name>A0A8T2S6J3_CERRI</name>
<gene>
    <name evidence="1" type="ORF">KP509_22G032400</name>
</gene>
<proteinExistence type="predicted"/>